<gene>
    <name evidence="19" type="ORF">ACFSFX_15145</name>
</gene>
<feature type="domain" description="UvrD-like helicase C-terminal" evidence="18">
    <location>
        <begin position="337"/>
        <end position="639"/>
    </location>
</feature>
<evidence type="ECO:0000259" key="18">
    <source>
        <dbReference type="PROSITE" id="PS51217"/>
    </source>
</evidence>
<dbReference type="Gene3D" id="3.90.320.10">
    <property type="match status" value="1"/>
</dbReference>
<dbReference type="PANTHER" id="PTHR11070">
    <property type="entry name" value="UVRD / RECB / PCRA DNA HELICASE FAMILY MEMBER"/>
    <property type="match status" value="1"/>
</dbReference>
<evidence type="ECO:0000256" key="7">
    <source>
        <dbReference type="ARBA" id="ARBA00022839"/>
    </source>
</evidence>
<proteinExistence type="inferred from homology"/>
<sequence>MNARPRLVTPGDALAGKPSATAPHLSPEQAEIVALGAGSGPVLVLGGPGTGKSTVLVEAAVRRIDQEGLDPASVLMLAPSRLSAARLRDALTSRLNRSLSAAPARTWASYAFDLIRRARIEGRSPELIRSPRLLSGAEQDLIIKELLDGHNRPGATPLGWPEGLTLALPTRGFRQEVRELFDRVSEYGMHPDELAELGRRFSRPDWTAGARLYQEYRDVLDLRMPEAFDPAGVLTAARNLLEVDADLLAQERSRLQLILVDDYQESNAAVHALFTLLGRDGDVLVASCPDTVVHGFRGARPELTGRLGQDLTRNTKLLTVGLRSSHRLTGPLAEAWQNVASRISVVGGAGAYRTLEPVPQGPPPRNEVGLVSAHLVDSPFHELRYVAQRILEAQLFAGRSLGDIAVIVRTGAQLAEFQRYLTGQGIAVNVPAAERAIRDEPAVKPLLDIFGVVLGQVTLDAALAVSLLSSRIGGAGTLELRRLRQSLRQTEVGAGRGRTSDELLVEVLTNPSLIGPGLQGGKAARRIARMISAGTSALQTHGANPETVLWALWEASGWSTPWADSAIAEGASAARADRDLDAVVALFQTAERFVDQVPGAAPARFLEYLTSQELPMDTLAPRAQNQESVALLTPASASGREWSVVIVAGIQEGTWPNLRLRGELLGSGELTALMDHGADFRRHRDPLILMQEIRFDELRSFSVAVSRATEELICCAVASDQAQPSPFLDLVDPLPPGQLERSRTEVQRPLTLRALVAELRKYAQQATAYPELSREATHHLGAMVNHSPTVPGAHPREWWGLQGLSSSAPVVPADQPIPVSPSKVDAVLKSPLNWFVSAVGGEPTMDFARSLGTLVHSIAQDFPDATGNHYVEELQRRWPSLGMKENWEGRIDFQRAEQMVRKLAGYVIAMRQAGRSLVGTEVDFEVDLEVAIGDAPRVARLRGQVDRLEIDAEGRLVIVDLKTGKSSPSLADLDRHPQLASYQVAVNEGALSAGQVAGSGGAALVQLGTTRKEAGVQQQPALSTDDGWAREMIEEAARLMSSAQFDTVHDPKRSGHGGSGCRLPEICPLCQEGRQVTE</sequence>
<dbReference type="SUPFAM" id="SSF52540">
    <property type="entry name" value="P-loop containing nucleoside triphosphate hydrolases"/>
    <property type="match status" value="1"/>
</dbReference>
<evidence type="ECO:0000259" key="17">
    <source>
        <dbReference type="PROSITE" id="PS51198"/>
    </source>
</evidence>
<comment type="similarity">
    <text evidence="1">Belongs to the helicase family. UvrD subfamily.</text>
</comment>
<evidence type="ECO:0000256" key="13">
    <source>
        <dbReference type="ARBA" id="ARBA00034808"/>
    </source>
</evidence>
<dbReference type="Gene3D" id="3.40.50.300">
    <property type="entry name" value="P-loop containing nucleotide triphosphate hydrolases"/>
    <property type="match status" value="2"/>
</dbReference>
<evidence type="ECO:0000313" key="20">
    <source>
        <dbReference type="Proteomes" id="UP001597307"/>
    </source>
</evidence>
<accession>A0ABW4QBP9</accession>
<dbReference type="SUPFAM" id="SSF52980">
    <property type="entry name" value="Restriction endonuclease-like"/>
    <property type="match status" value="1"/>
</dbReference>
<dbReference type="InterPro" id="IPR027417">
    <property type="entry name" value="P-loop_NTPase"/>
</dbReference>
<evidence type="ECO:0000256" key="9">
    <source>
        <dbReference type="ARBA" id="ARBA00023125"/>
    </source>
</evidence>
<evidence type="ECO:0000256" key="5">
    <source>
        <dbReference type="ARBA" id="ARBA00022801"/>
    </source>
</evidence>
<dbReference type="InterPro" id="IPR013986">
    <property type="entry name" value="DExx_box_DNA_helicase_dom_sf"/>
</dbReference>
<feature type="domain" description="UvrD-like helicase ATP-binding" evidence="17">
    <location>
        <begin position="25"/>
        <end position="325"/>
    </location>
</feature>
<evidence type="ECO:0000313" key="19">
    <source>
        <dbReference type="EMBL" id="MFD1847926.1"/>
    </source>
</evidence>
<dbReference type="PROSITE" id="PS51198">
    <property type="entry name" value="UVRD_HELICASE_ATP_BIND"/>
    <property type="match status" value="1"/>
</dbReference>
<evidence type="ECO:0000256" key="4">
    <source>
        <dbReference type="ARBA" id="ARBA00022763"/>
    </source>
</evidence>
<name>A0ABW4QBP9_9MICC</name>
<dbReference type="PROSITE" id="PS51217">
    <property type="entry name" value="UVRD_HELICASE_CTER"/>
    <property type="match status" value="1"/>
</dbReference>
<keyword evidence="11" id="KW-0413">Isomerase</keyword>
<dbReference type="EC" id="5.6.2.4" evidence="13"/>
<keyword evidence="8 15" id="KW-0067">ATP-binding</keyword>
<feature type="region of interest" description="Disordered" evidence="16">
    <location>
        <begin position="1"/>
        <end position="23"/>
    </location>
</feature>
<dbReference type="Gene3D" id="1.10.486.10">
    <property type="entry name" value="PCRA, domain 4"/>
    <property type="match status" value="1"/>
</dbReference>
<dbReference type="Pfam" id="PF12705">
    <property type="entry name" value="PDDEXK_1"/>
    <property type="match status" value="1"/>
</dbReference>
<keyword evidence="5 15" id="KW-0378">Hydrolase</keyword>
<dbReference type="InterPro" id="IPR011335">
    <property type="entry name" value="Restrct_endonuc-II-like"/>
</dbReference>
<evidence type="ECO:0000256" key="3">
    <source>
        <dbReference type="ARBA" id="ARBA00022741"/>
    </source>
</evidence>
<dbReference type="InterPro" id="IPR014016">
    <property type="entry name" value="UvrD-like_ATP-bd"/>
</dbReference>
<dbReference type="PANTHER" id="PTHR11070:SF59">
    <property type="entry name" value="DNA 3'-5' HELICASE"/>
    <property type="match status" value="1"/>
</dbReference>
<evidence type="ECO:0000256" key="2">
    <source>
        <dbReference type="ARBA" id="ARBA00022722"/>
    </source>
</evidence>
<evidence type="ECO:0000256" key="8">
    <source>
        <dbReference type="ARBA" id="ARBA00022840"/>
    </source>
</evidence>
<keyword evidence="2" id="KW-0540">Nuclease</keyword>
<keyword evidence="10" id="KW-0234">DNA repair</keyword>
<evidence type="ECO:0000256" key="12">
    <source>
        <dbReference type="ARBA" id="ARBA00034617"/>
    </source>
</evidence>
<keyword evidence="7" id="KW-0269">Exonuclease</keyword>
<dbReference type="RefSeq" id="WP_343881309.1">
    <property type="nucleotide sequence ID" value="NZ_BAAAIJ010000056.1"/>
</dbReference>
<dbReference type="Gene3D" id="1.10.10.160">
    <property type="match status" value="1"/>
</dbReference>
<feature type="binding site" evidence="15">
    <location>
        <begin position="46"/>
        <end position="53"/>
    </location>
    <ligand>
        <name>ATP</name>
        <dbReference type="ChEBI" id="CHEBI:30616"/>
    </ligand>
</feature>
<dbReference type="Pfam" id="PF00580">
    <property type="entry name" value="UvrD-helicase"/>
    <property type="match status" value="1"/>
</dbReference>
<keyword evidence="6 15" id="KW-0347">Helicase</keyword>
<comment type="catalytic activity">
    <reaction evidence="12">
        <text>Couples ATP hydrolysis with the unwinding of duplex DNA by translocating in the 3'-5' direction.</text>
        <dbReference type="EC" id="5.6.2.4"/>
    </reaction>
</comment>
<evidence type="ECO:0000256" key="14">
    <source>
        <dbReference type="ARBA" id="ARBA00048988"/>
    </source>
</evidence>
<keyword evidence="3 15" id="KW-0547">Nucleotide-binding</keyword>
<dbReference type="GO" id="GO:0004386">
    <property type="term" value="F:helicase activity"/>
    <property type="evidence" value="ECO:0007669"/>
    <property type="project" value="UniProtKB-KW"/>
</dbReference>
<evidence type="ECO:0000256" key="16">
    <source>
        <dbReference type="SAM" id="MobiDB-lite"/>
    </source>
</evidence>
<dbReference type="InterPro" id="IPR011604">
    <property type="entry name" value="PDDEXK-like_dom_sf"/>
</dbReference>
<evidence type="ECO:0000256" key="6">
    <source>
        <dbReference type="ARBA" id="ARBA00022806"/>
    </source>
</evidence>
<keyword evidence="4" id="KW-0227">DNA damage</keyword>
<dbReference type="InterPro" id="IPR014017">
    <property type="entry name" value="DNA_helicase_UvrD-like_C"/>
</dbReference>
<evidence type="ECO:0000256" key="1">
    <source>
        <dbReference type="ARBA" id="ARBA00009922"/>
    </source>
</evidence>
<keyword evidence="9" id="KW-0238">DNA-binding</keyword>
<dbReference type="Proteomes" id="UP001597307">
    <property type="component" value="Unassembled WGS sequence"/>
</dbReference>
<comment type="caution">
    <text evidence="19">The sequence shown here is derived from an EMBL/GenBank/DDBJ whole genome shotgun (WGS) entry which is preliminary data.</text>
</comment>
<dbReference type="InterPro" id="IPR000212">
    <property type="entry name" value="DNA_helicase_UvrD/REP"/>
</dbReference>
<evidence type="ECO:0000256" key="15">
    <source>
        <dbReference type="PROSITE-ProRule" id="PRU00560"/>
    </source>
</evidence>
<dbReference type="InterPro" id="IPR038726">
    <property type="entry name" value="PDDEXK_AddAB-type"/>
</dbReference>
<evidence type="ECO:0000256" key="10">
    <source>
        <dbReference type="ARBA" id="ARBA00023204"/>
    </source>
</evidence>
<organism evidence="19 20">
    <name type="scientific">Arthrobacter flavus</name>
    <dbReference type="NCBI Taxonomy" id="95172"/>
    <lineage>
        <taxon>Bacteria</taxon>
        <taxon>Bacillati</taxon>
        <taxon>Actinomycetota</taxon>
        <taxon>Actinomycetes</taxon>
        <taxon>Micrococcales</taxon>
        <taxon>Micrococcaceae</taxon>
        <taxon>Arthrobacter</taxon>
    </lineage>
</organism>
<reference evidence="20" key="1">
    <citation type="journal article" date="2019" name="Int. J. Syst. Evol. Microbiol.">
        <title>The Global Catalogue of Microorganisms (GCM) 10K type strain sequencing project: providing services to taxonomists for standard genome sequencing and annotation.</title>
        <authorList>
            <consortium name="The Broad Institute Genomics Platform"/>
            <consortium name="The Broad Institute Genome Sequencing Center for Infectious Disease"/>
            <person name="Wu L."/>
            <person name="Ma J."/>
        </authorList>
    </citation>
    <scope>NUCLEOTIDE SEQUENCE [LARGE SCALE GENOMIC DNA]</scope>
    <source>
        <strain evidence="20">JCM 11496</strain>
    </source>
</reference>
<comment type="catalytic activity">
    <reaction evidence="14">
        <text>ATP + H2O = ADP + phosphate + H(+)</text>
        <dbReference type="Rhea" id="RHEA:13065"/>
        <dbReference type="ChEBI" id="CHEBI:15377"/>
        <dbReference type="ChEBI" id="CHEBI:15378"/>
        <dbReference type="ChEBI" id="CHEBI:30616"/>
        <dbReference type="ChEBI" id="CHEBI:43474"/>
        <dbReference type="ChEBI" id="CHEBI:456216"/>
        <dbReference type="EC" id="5.6.2.4"/>
    </reaction>
</comment>
<dbReference type="EMBL" id="JBHUGA010000061">
    <property type="protein sequence ID" value="MFD1847926.1"/>
    <property type="molecule type" value="Genomic_DNA"/>
</dbReference>
<protein>
    <recommendedName>
        <fullName evidence="13">DNA 3'-5' helicase</fullName>
        <ecNumber evidence="13">5.6.2.4</ecNumber>
    </recommendedName>
</protein>
<keyword evidence="20" id="KW-1185">Reference proteome</keyword>
<evidence type="ECO:0000256" key="11">
    <source>
        <dbReference type="ARBA" id="ARBA00023235"/>
    </source>
</evidence>